<accession>A0A2J7Q674</accession>
<evidence type="ECO:0000256" key="4">
    <source>
        <dbReference type="SAM" id="MobiDB-lite"/>
    </source>
</evidence>
<dbReference type="EMBL" id="NEVH01017535">
    <property type="protein sequence ID" value="PNF24090.1"/>
    <property type="molecule type" value="Genomic_DNA"/>
</dbReference>
<name>A0A2J7Q674_9NEOP</name>
<keyword evidence="2 3" id="KW-0175">Coiled coil</keyword>
<comment type="similarity">
    <text evidence="1">Belongs to the SIKE family.</text>
</comment>
<sequence>MHRKFSRETRTEEPCVDGMLLKTGFKEIRYEGVDWLKTGTNGGSLCIRSERGMAASYTTLQEEKARNMVEPVDLDLWIVNLEAYRVSSRSNIFRWHAVFRDGREDIEDAPRASQPRTSRTEENVKKKSDRNSCIRQMCFCMTYMSLTIQQILLDAKRLASRLKEHDSAADALLSQTQSVYKQIDAMKQYQEEVGDLNETARQRPHTVLVAGIQQENRHLRELQQENRELRAALEEHQNALELIMSKYRQQVTKLVSSSKQDLTNIHANNKYSQVSDILICEQSDKICEMAAVMEHAAETDDKRAFSEQELVSKLTTENKVSIKYQPLMKGFNYLLDVIFQ</sequence>
<evidence type="ECO:0000313" key="6">
    <source>
        <dbReference type="Proteomes" id="UP000235965"/>
    </source>
</evidence>
<dbReference type="InterPro" id="IPR008555">
    <property type="entry name" value="SIKE"/>
</dbReference>
<proteinExistence type="inferred from homology"/>
<dbReference type="Proteomes" id="UP000235965">
    <property type="component" value="Unassembled WGS sequence"/>
</dbReference>
<evidence type="ECO:0000256" key="1">
    <source>
        <dbReference type="ARBA" id="ARBA00005537"/>
    </source>
</evidence>
<keyword evidence="6" id="KW-1185">Reference proteome</keyword>
<feature type="region of interest" description="Disordered" evidence="4">
    <location>
        <begin position="106"/>
        <end position="127"/>
    </location>
</feature>
<reference evidence="5 6" key="1">
    <citation type="submission" date="2017-12" db="EMBL/GenBank/DDBJ databases">
        <title>Hemimetabolous genomes reveal molecular basis of termite eusociality.</title>
        <authorList>
            <person name="Harrison M.C."/>
            <person name="Jongepier E."/>
            <person name="Robertson H.M."/>
            <person name="Arning N."/>
            <person name="Bitard-Feildel T."/>
            <person name="Chao H."/>
            <person name="Childers C.P."/>
            <person name="Dinh H."/>
            <person name="Doddapaneni H."/>
            <person name="Dugan S."/>
            <person name="Gowin J."/>
            <person name="Greiner C."/>
            <person name="Han Y."/>
            <person name="Hu H."/>
            <person name="Hughes D.S.T."/>
            <person name="Huylmans A.-K."/>
            <person name="Kemena C."/>
            <person name="Kremer L.P.M."/>
            <person name="Lee S.L."/>
            <person name="Lopez-Ezquerra A."/>
            <person name="Mallet L."/>
            <person name="Monroy-Kuhn J.M."/>
            <person name="Moser A."/>
            <person name="Murali S.C."/>
            <person name="Muzny D.M."/>
            <person name="Otani S."/>
            <person name="Piulachs M.-D."/>
            <person name="Poelchau M."/>
            <person name="Qu J."/>
            <person name="Schaub F."/>
            <person name="Wada-Katsumata A."/>
            <person name="Worley K.C."/>
            <person name="Xie Q."/>
            <person name="Ylla G."/>
            <person name="Poulsen M."/>
            <person name="Gibbs R.A."/>
            <person name="Schal C."/>
            <person name="Richards S."/>
            <person name="Belles X."/>
            <person name="Korb J."/>
            <person name="Bornberg-Bauer E."/>
        </authorList>
    </citation>
    <scope>NUCLEOTIDE SEQUENCE [LARGE SCALE GENOMIC DNA]</scope>
    <source>
        <tissue evidence="5">Whole body</tissue>
    </source>
</reference>
<dbReference type="Pfam" id="PF05769">
    <property type="entry name" value="SIKE"/>
    <property type="match status" value="1"/>
</dbReference>
<evidence type="ECO:0000256" key="2">
    <source>
        <dbReference type="ARBA" id="ARBA00023054"/>
    </source>
</evidence>
<organism evidence="5 6">
    <name type="scientific">Cryptotermes secundus</name>
    <dbReference type="NCBI Taxonomy" id="105785"/>
    <lineage>
        <taxon>Eukaryota</taxon>
        <taxon>Metazoa</taxon>
        <taxon>Ecdysozoa</taxon>
        <taxon>Arthropoda</taxon>
        <taxon>Hexapoda</taxon>
        <taxon>Insecta</taxon>
        <taxon>Pterygota</taxon>
        <taxon>Neoptera</taxon>
        <taxon>Polyneoptera</taxon>
        <taxon>Dictyoptera</taxon>
        <taxon>Blattodea</taxon>
        <taxon>Blattoidea</taxon>
        <taxon>Termitoidae</taxon>
        <taxon>Kalotermitidae</taxon>
        <taxon>Cryptotermitinae</taxon>
        <taxon>Cryptotermes</taxon>
    </lineage>
</organism>
<gene>
    <name evidence="5" type="primary">FGFR1OP2</name>
    <name evidence="5" type="ORF">B7P43_G04303</name>
</gene>
<protein>
    <submittedName>
        <fullName evidence="5">FGFR1 oncogene partner 2-like protein</fullName>
    </submittedName>
</protein>
<feature type="compositionally biased region" description="Basic and acidic residues" evidence="4">
    <location>
        <begin position="118"/>
        <end position="127"/>
    </location>
</feature>
<dbReference type="AlphaFoldDB" id="A0A2J7Q674"/>
<dbReference type="STRING" id="105785.A0A2J7Q674"/>
<evidence type="ECO:0000313" key="5">
    <source>
        <dbReference type="EMBL" id="PNF24090.1"/>
    </source>
</evidence>
<dbReference type="PANTHER" id="PTHR12186">
    <property type="entry name" value="SIKE FAMILY MEMBER"/>
    <property type="match status" value="1"/>
</dbReference>
<dbReference type="PANTHER" id="PTHR12186:SF2">
    <property type="entry name" value="FGFR1 ONCOGENE PARTNER 2 HOMOLOG"/>
    <property type="match status" value="1"/>
</dbReference>
<evidence type="ECO:0000256" key="3">
    <source>
        <dbReference type="SAM" id="Coils"/>
    </source>
</evidence>
<dbReference type="FunCoup" id="A0A2J7Q674">
    <property type="interactions" value="461"/>
</dbReference>
<dbReference type="OrthoDB" id="21214at2759"/>
<feature type="coiled-coil region" evidence="3">
    <location>
        <begin position="212"/>
        <end position="246"/>
    </location>
</feature>
<comment type="caution">
    <text evidence="5">The sequence shown here is derived from an EMBL/GenBank/DDBJ whole genome shotgun (WGS) entry which is preliminary data.</text>
</comment>
<dbReference type="InParanoid" id="A0A2J7Q674"/>